<evidence type="ECO:0000313" key="1">
    <source>
        <dbReference type="EMBL" id="KAF8469794.1"/>
    </source>
</evidence>
<dbReference type="EMBL" id="WHVB01000027">
    <property type="protein sequence ID" value="KAF8469794.1"/>
    <property type="molecule type" value="Genomic_DNA"/>
</dbReference>
<reference evidence="1" key="2">
    <citation type="journal article" date="2020" name="Nat. Commun.">
        <title>Large-scale genome sequencing of mycorrhizal fungi provides insights into the early evolution of symbiotic traits.</title>
        <authorList>
            <person name="Miyauchi S."/>
            <person name="Kiss E."/>
            <person name="Kuo A."/>
            <person name="Drula E."/>
            <person name="Kohler A."/>
            <person name="Sanchez-Garcia M."/>
            <person name="Morin E."/>
            <person name="Andreopoulos B."/>
            <person name="Barry K.W."/>
            <person name="Bonito G."/>
            <person name="Buee M."/>
            <person name="Carver A."/>
            <person name="Chen C."/>
            <person name="Cichocki N."/>
            <person name="Clum A."/>
            <person name="Culley D."/>
            <person name="Crous P.W."/>
            <person name="Fauchery L."/>
            <person name="Girlanda M."/>
            <person name="Hayes R.D."/>
            <person name="Keri Z."/>
            <person name="LaButti K."/>
            <person name="Lipzen A."/>
            <person name="Lombard V."/>
            <person name="Magnuson J."/>
            <person name="Maillard F."/>
            <person name="Murat C."/>
            <person name="Nolan M."/>
            <person name="Ohm R.A."/>
            <person name="Pangilinan J."/>
            <person name="Pereira M.F."/>
            <person name="Perotto S."/>
            <person name="Peter M."/>
            <person name="Pfister S."/>
            <person name="Riley R."/>
            <person name="Sitrit Y."/>
            <person name="Stielow J.B."/>
            <person name="Szollosi G."/>
            <person name="Zifcakova L."/>
            <person name="Stursova M."/>
            <person name="Spatafora J.W."/>
            <person name="Tedersoo L."/>
            <person name="Vaario L.M."/>
            <person name="Yamada A."/>
            <person name="Yan M."/>
            <person name="Wang P."/>
            <person name="Xu J."/>
            <person name="Bruns T."/>
            <person name="Baldrian P."/>
            <person name="Vilgalys R."/>
            <person name="Dunand C."/>
            <person name="Henrissat B."/>
            <person name="Grigoriev I.V."/>
            <person name="Hibbett D."/>
            <person name="Nagy L.G."/>
            <person name="Martin F.M."/>
        </authorList>
    </citation>
    <scope>NUCLEOTIDE SEQUENCE</scope>
    <source>
        <strain evidence="1">Prilba</strain>
    </source>
</reference>
<proteinExistence type="predicted"/>
<accession>A0A9P5JYR9</accession>
<dbReference type="AlphaFoldDB" id="A0A9P5JYR9"/>
<evidence type="ECO:0000313" key="2">
    <source>
        <dbReference type="Proteomes" id="UP000759537"/>
    </source>
</evidence>
<feature type="non-terminal residue" evidence="1">
    <location>
        <position position="80"/>
    </location>
</feature>
<dbReference type="Proteomes" id="UP000759537">
    <property type="component" value="Unassembled WGS sequence"/>
</dbReference>
<name>A0A9P5JYR9_9AGAM</name>
<organism evidence="1 2">
    <name type="scientific">Russula ochroleuca</name>
    <dbReference type="NCBI Taxonomy" id="152965"/>
    <lineage>
        <taxon>Eukaryota</taxon>
        <taxon>Fungi</taxon>
        <taxon>Dikarya</taxon>
        <taxon>Basidiomycota</taxon>
        <taxon>Agaricomycotina</taxon>
        <taxon>Agaricomycetes</taxon>
        <taxon>Russulales</taxon>
        <taxon>Russulaceae</taxon>
        <taxon>Russula</taxon>
    </lineage>
</organism>
<dbReference type="OrthoDB" id="3133167at2759"/>
<reference evidence="1" key="1">
    <citation type="submission" date="2019-10" db="EMBL/GenBank/DDBJ databases">
        <authorList>
            <consortium name="DOE Joint Genome Institute"/>
            <person name="Kuo A."/>
            <person name="Miyauchi S."/>
            <person name="Kiss E."/>
            <person name="Drula E."/>
            <person name="Kohler A."/>
            <person name="Sanchez-Garcia M."/>
            <person name="Andreopoulos B."/>
            <person name="Barry K.W."/>
            <person name="Bonito G."/>
            <person name="Buee M."/>
            <person name="Carver A."/>
            <person name="Chen C."/>
            <person name="Cichocki N."/>
            <person name="Clum A."/>
            <person name="Culley D."/>
            <person name="Crous P.W."/>
            <person name="Fauchery L."/>
            <person name="Girlanda M."/>
            <person name="Hayes R."/>
            <person name="Keri Z."/>
            <person name="LaButti K."/>
            <person name="Lipzen A."/>
            <person name="Lombard V."/>
            <person name="Magnuson J."/>
            <person name="Maillard F."/>
            <person name="Morin E."/>
            <person name="Murat C."/>
            <person name="Nolan M."/>
            <person name="Ohm R."/>
            <person name="Pangilinan J."/>
            <person name="Pereira M."/>
            <person name="Perotto S."/>
            <person name="Peter M."/>
            <person name="Riley R."/>
            <person name="Sitrit Y."/>
            <person name="Stielow B."/>
            <person name="Szollosi G."/>
            <person name="Zifcakova L."/>
            <person name="Stursova M."/>
            <person name="Spatafora J.W."/>
            <person name="Tedersoo L."/>
            <person name="Vaario L.-M."/>
            <person name="Yamada A."/>
            <person name="Yan M."/>
            <person name="Wang P."/>
            <person name="Xu J."/>
            <person name="Bruns T."/>
            <person name="Baldrian P."/>
            <person name="Vilgalys R."/>
            <person name="Henrissat B."/>
            <person name="Grigoriev I.V."/>
            <person name="Hibbett D."/>
            <person name="Nagy L.G."/>
            <person name="Martin F.M."/>
        </authorList>
    </citation>
    <scope>NUCLEOTIDE SEQUENCE</scope>
    <source>
        <strain evidence="1">Prilba</strain>
    </source>
</reference>
<protein>
    <submittedName>
        <fullName evidence="1">Uncharacterized protein</fullName>
    </submittedName>
</protein>
<comment type="caution">
    <text evidence="1">The sequence shown here is derived from an EMBL/GenBank/DDBJ whole genome shotgun (WGS) entry which is preliminary data.</text>
</comment>
<sequence>MDAEPHNSFSDPFLAHLVLVLSIYELGPFPAPVPRYDGPSTWQTDNILRALKTMARRMYTAEDTLASIKASENWENGPDT</sequence>
<keyword evidence="2" id="KW-1185">Reference proteome</keyword>
<gene>
    <name evidence="1" type="ORF">DFH94DRAFT_637882</name>
</gene>